<evidence type="ECO:0000313" key="11">
    <source>
        <dbReference type="Proteomes" id="UP000094056"/>
    </source>
</evidence>
<comment type="cofactor">
    <cofactor evidence="1">
        <name>[4Fe-4S] cluster</name>
        <dbReference type="ChEBI" id="CHEBI:49883"/>
    </cofactor>
</comment>
<dbReference type="InterPro" id="IPR058240">
    <property type="entry name" value="rSAM_sf"/>
</dbReference>
<dbReference type="GO" id="GO:0051539">
    <property type="term" value="F:4 iron, 4 sulfur cluster binding"/>
    <property type="evidence" value="ECO:0007669"/>
    <property type="project" value="UniProtKB-KW"/>
</dbReference>
<dbReference type="InterPro" id="IPR034466">
    <property type="entry name" value="Methyltransferase_Class_B"/>
</dbReference>
<evidence type="ECO:0000259" key="8">
    <source>
        <dbReference type="PROSITE" id="PS51332"/>
    </source>
</evidence>
<gene>
    <name evidence="10" type="ORF">SCARUB_00974</name>
</gene>
<dbReference type="AlphaFoldDB" id="A0A1E3XE53"/>
<dbReference type="Pfam" id="PF04055">
    <property type="entry name" value="Radical_SAM"/>
    <property type="match status" value="1"/>
</dbReference>
<protein>
    <submittedName>
        <fullName evidence="10">Radical SAM domain protein</fullName>
    </submittedName>
</protein>
<sequence length="470" mass="54160">MDTGTKTLLLNLPININDVSDYNGVLQPVGLSVISSFLKQQGCKVTLYDAFGYHEQRDNIIKYIKELNPKIIGVTLMTNHLPQTLPFLKDVKLLFPDVITVVGGAHPSAAYESLLQNNKEVDVAVIGEGEYTMLDLIKSVQKGESFDQVKGIAWRPNGKVKVNPFREYIQDLDSLPFSDWESLPMENYFDVWTIKKNYANMVLSRGCPFGCTFCGAKNALGRKQRKRSPEHIIGEIKLLYDKYNVRNLLFSDSTLNVDNQWVQEICEELLKLNKSLVWGCNIRADRIDKETLKLMRKSGCVKLFIGVESADNRILKSMRKGENIEKIEEGIRLINEAGLIPDMGFILGMPGETEESMKRTIEFAKRHKKSVCAFTLASPFPGTELYEDAKKEGFMVEDWSKFDIYSIAYVPKGLTRKKLEYYYQLAVKSNYLRFSYFYRQISQIKSWVNFKIYLRLAYRIFFNRLLKLEY</sequence>
<dbReference type="Proteomes" id="UP000094056">
    <property type="component" value="Unassembled WGS sequence"/>
</dbReference>
<dbReference type="CDD" id="cd02068">
    <property type="entry name" value="radical_SAM_B12_BD"/>
    <property type="match status" value="1"/>
</dbReference>
<evidence type="ECO:0000256" key="2">
    <source>
        <dbReference type="ARBA" id="ARBA00022603"/>
    </source>
</evidence>
<dbReference type="GO" id="GO:0046872">
    <property type="term" value="F:metal ion binding"/>
    <property type="evidence" value="ECO:0007669"/>
    <property type="project" value="UniProtKB-KW"/>
</dbReference>
<keyword evidence="2" id="KW-0489">Methyltransferase</keyword>
<dbReference type="SMART" id="SM00729">
    <property type="entry name" value="Elp3"/>
    <property type="match status" value="1"/>
</dbReference>
<reference evidence="10 11" key="1">
    <citation type="submission" date="2016-07" db="EMBL/GenBank/DDBJ databases">
        <title>Draft genome of Scalindua rubra, obtained from a brine-seawater interface in the Red Sea, sheds light on salt adaptation in anammox bacteria.</title>
        <authorList>
            <person name="Speth D.R."/>
            <person name="Lagkouvardos I."/>
            <person name="Wang Y."/>
            <person name="Qian P.-Y."/>
            <person name="Dutilh B.E."/>
            <person name="Jetten M.S."/>
        </authorList>
    </citation>
    <scope>NUCLEOTIDE SEQUENCE [LARGE SCALE GENOMIC DNA]</scope>
    <source>
        <strain evidence="10">BSI-1</strain>
    </source>
</reference>
<keyword evidence="4" id="KW-0949">S-adenosyl-L-methionine</keyword>
<name>A0A1E3XE53_9BACT</name>
<accession>A0A1E3XE53</accession>
<dbReference type="InterPro" id="IPR023404">
    <property type="entry name" value="rSAM_horseshoe"/>
</dbReference>
<dbReference type="EMBL" id="MAYW01000017">
    <property type="protein sequence ID" value="ODS33903.1"/>
    <property type="molecule type" value="Genomic_DNA"/>
</dbReference>
<dbReference type="InterPro" id="IPR036724">
    <property type="entry name" value="Cobalamin-bd_sf"/>
</dbReference>
<evidence type="ECO:0000313" key="10">
    <source>
        <dbReference type="EMBL" id="ODS33903.1"/>
    </source>
</evidence>
<proteinExistence type="predicted"/>
<evidence type="ECO:0000259" key="9">
    <source>
        <dbReference type="PROSITE" id="PS51918"/>
    </source>
</evidence>
<keyword evidence="3" id="KW-0808">Transferase</keyword>
<organism evidence="10 11">
    <name type="scientific">Candidatus Scalindua rubra</name>
    <dbReference type="NCBI Taxonomy" id="1872076"/>
    <lineage>
        <taxon>Bacteria</taxon>
        <taxon>Pseudomonadati</taxon>
        <taxon>Planctomycetota</taxon>
        <taxon>Candidatus Brocadiia</taxon>
        <taxon>Candidatus Brocadiales</taxon>
        <taxon>Candidatus Scalinduaceae</taxon>
        <taxon>Candidatus Scalindua</taxon>
    </lineage>
</organism>
<dbReference type="Pfam" id="PF02310">
    <property type="entry name" value="B12-binding"/>
    <property type="match status" value="1"/>
</dbReference>
<dbReference type="SFLD" id="SFLDG01123">
    <property type="entry name" value="methyltransferase_(Class_B)"/>
    <property type="match status" value="1"/>
</dbReference>
<dbReference type="SFLD" id="SFLDS00029">
    <property type="entry name" value="Radical_SAM"/>
    <property type="match status" value="1"/>
</dbReference>
<dbReference type="SUPFAM" id="SSF102114">
    <property type="entry name" value="Radical SAM enzymes"/>
    <property type="match status" value="1"/>
</dbReference>
<dbReference type="InterPro" id="IPR051198">
    <property type="entry name" value="BchE-like"/>
</dbReference>
<evidence type="ECO:0000256" key="5">
    <source>
        <dbReference type="ARBA" id="ARBA00022723"/>
    </source>
</evidence>
<dbReference type="PANTHER" id="PTHR43409">
    <property type="entry name" value="ANAEROBIC MAGNESIUM-PROTOPORPHYRIN IX MONOMETHYL ESTER CYCLASE-RELATED"/>
    <property type="match status" value="1"/>
</dbReference>
<dbReference type="GO" id="GO:0031419">
    <property type="term" value="F:cobalamin binding"/>
    <property type="evidence" value="ECO:0007669"/>
    <property type="project" value="InterPro"/>
</dbReference>
<dbReference type="CDD" id="cd01335">
    <property type="entry name" value="Radical_SAM"/>
    <property type="match status" value="1"/>
</dbReference>
<evidence type="ECO:0000256" key="7">
    <source>
        <dbReference type="ARBA" id="ARBA00023014"/>
    </source>
</evidence>
<evidence type="ECO:0000256" key="4">
    <source>
        <dbReference type="ARBA" id="ARBA00022691"/>
    </source>
</evidence>
<dbReference type="Gene3D" id="3.80.30.20">
    <property type="entry name" value="tm_1862 like domain"/>
    <property type="match status" value="1"/>
</dbReference>
<dbReference type="PROSITE" id="PS51332">
    <property type="entry name" value="B12_BINDING"/>
    <property type="match status" value="1"/>
</dbReference>
<dbReference type="InterPro" id="IPR007197">
    <property type="entry name" value="rSAM"/>
</dbReference>
<dbReference type="InterPro" id="IPR006638">
    <property type="entry name" value="Elp3/MiaA/NifB-like_rSAM"/>
</dbReference>
<feature type="domain" description="B12-binding" evidence="8">
    <location>
        <begin position="13"/>
        <end position="147"/>
    </location>
</feature>
<dbReference type="SUPFAM" id="SSF52242">
    <property type="entry name" value="Cobalamin (vitamin B12)-binding domain"/>
    <property type="match status" value="1"/>
</dbReference>
<dbReference type="InterPro" id="IPR006158">
    <property type="entry name" value="Cobalamin-bd"/>
</dbReference>
<dbReference type="GO" id="GO:0003824">
    <property type="term" value="F:catalytic activity"/>
    <property type="evidence" value="ECO:0007669"/>
    <property type="project" value="InterPro"/>
</dbReference>
<dbReference type="SFLD" id="SFLDG01082">
    <property type="entry name" value="B12-binding_domain_containing"/>
    <property type="match status" value="1"/>
</dbReference>
<evidence type="ECO:0000256" key="6">
    <source>
        <dbReference type="ARBA" id="ARBA00023004"/>
    </source>
</evidence>
<dbReference type="PROSITE" id="PS51918">
    <property type="entry name" value="RADICAL_SAM"/>
    <property type="match status" value="1"/>
</dbReference>
<dbReference type="Gene3D" id="3.40.50.280">
    <property type="entry name" value="Cobalamin-binding domain"/>
    <property type="match status" value="1"/>
</dbReference>
<keyword evidence="7" id="KW-0411">Iron-sulfur</keyword>
<keyword evidence="6" id="KW-0408">Iron</keyword>
<feature type="domain" description="Radical SAM core" evidence="9">
    <location>
        <begin position="193"/>
        <end position="412"/>
    </location>
</feature>
<evidence type="ECO:0000256" key="3">
    <source>
        <dbReference type="ARBA" id="ARBA00022679"/>
    </source>
</evidence>
<keyword evidence="5" id="KW-0479">Metal-binding</keyword>
<comment type="caution">
    <text evidence="10">The sequence shown here is derived from an EMBL/GenBank/DDBJ whole genome shotgun (WGS) entry which is preliminary data.</text>
</comment>
<dbReference type="PANTHER" id="PTHR43409:SF7">
    <property type="entry name" value="BLL1977 PROTEIN"/>
    <property type="match status" value="1"/>
</dbReference>
<evidence type="ECO:0000256" key="1">
    <source>
        <dbReference type="ARBA" id="ARBA00001966"/>
    </source>
</evidence>